<feature type="transmembrane region" description="Helical" evidence="1">
    <location>
        <begin position="119"/>
        <end position="139"/>
    </location>
</feature>
<feature type="transmembrane region" description="Helical" evidence="1">
    <location>
        <begin position="12"/>
        <end position="36"/>
    </location>
</feature>
<reference evidence="3" key="1">
    <citation type="journal article" date="2019" name="Int. J. Syst. Evol. Microbiol.">
        <title>The Global Catalogue of Microorganisms (GCM) 10K type strain sequencing project: providing services to taxonomists for standard genome sequencing and annotation.</title>
        <authorList>
            <consortium name="The Broad Institute Genomics Platform"/>
            <consortium name="The Broad Institute Genome Sequencing Center for Infectious Disease"/>
            <person name="Wu L."/>
            <person name="Ma J."/>
        </authorList>
    </citation>
    <scope>NUCLEOTIDE SEQUENCE [LARGE SCALE GENOMIC DNA]</scope>
    <source>
        <strain evidence="3">JCM 13250</strain>
    </source>
</reference>
<comment type="caution">
    <text evidence="2">The sequence shown here is derived from an EMBL/GenBank/DDBJ whole genome shotgun (WGS) entry which is preliminary data.</text>
</comment>
<protein>
    <recommendedName>
        <fullName evidence="4">DUF3592 domain-containing protein</fullName>
    </recommendedName>
</protein>
<gene>
    <name evidence="2" type="ORF">GCM10009682_19210</name>
</gene>
<keyword evidence="1" id="KW-1133">Transmembrane helix</keyword>
<evidence type="ECO:0000313" key="3">
    <source>
        <dbReference type="Proteomes" id="UP001500218"/>
    </source>
</evidence>
<keyword evidence="1" id="KW-0472">Membrane</keyword>
<evidence type="ECO:0000313" key="2">
    <source>
        <dbReference type="EMBL" id="GAA1797723.1"/>
    </source>
</evidence>
<accession>A0ABP4Y3C5</accession>
<sequence length="154" mass="16791">MANGRRTEEQRFTIRHALIMLTTFAFGVALLVGGLIRFNDHRVLGDRGVVTTATVLELGRKSAEVRFVSLSGETVTARVHDQGSGPYEVGGPMSVSYDPDDPAGRVEDVDGTNAAITRWLYTVSGLGIIGLNVFGAWWWSTRGRTAGARARRRN</sequence>
<dbReference type="EMBL" id="BAAALT010000050">
    <property type="protein sequence ID" value="GAA1797723.1"/>
    <property type="molecule type" value="Genomic_DNA"/>
</dbReference>
<keyword evidence="3" id="KW-1185">Reference proteome</keyword>
<proteinExistence type="predicted"/>
<evidence type="ECO:0008006" key="4">
    <source>
        <dbReference type="Google" id="ProtNLM"/>
    </source>
</evidence>
<name>A0ABP4Y3C5_9ACTN</name>
<dbReference type="RefSeq" id="WP_344128536.1">
    <property type="nucleotide sequence ID" value="NZ_BAAALT010000050.1"/>
</dbReference>
<organism evidence="2 3">
    <name type="scientific">Luedemannella flava</name>
    <dbReference type="NCBI Taxonomy" id="349316"/>
    <lineage>
        <taxon>Bacteria</taxon>
        <taxon>Bacillati</taxon>
        <taxon>Actinomycetota</taxon>
        <taxon>Actinomycetes</taxon>
        <taxon>Micromonosporales</taxon>
        <taxon>Micromonosporaceae</taxon>
        <taxon>Luedemannella</taxon>
    </lineage>
</organism>
<dbReference type="Proteomes" id="UP001500218">
    <property type="component" value="Unassembled WGS sequence"/>
</dbReference>
<keyword evidence="1" id="KW-0812">Transmembrane</keyword>
<evidence type="ECO:0000256" key="1">
    <source>
        <dbReference type="SAM" id="Phobius"/>
    </source>
</evidence>